<evidence type="ECO:0000259" key="3">
    <source>
        <dbReference type="PROSITE" id="PS51186"/>
    </source>
</evidence>
<dbReference type="SUPFAM" id="SSF55729">
    <property type="entry name" value="Acyl-CoA N-acyltransferases (Nat)"/>
    <property type="match status" value="1"/>
</dbReference>
<dbReference type="EMBL" id="SUPK01000003">
    <property type="protein sequence ID" value="TJY42571.1"/>
    <property type="molecule type" value="Genomic_DNA"/>
</dbReference>
<keyword evidence="2" id="KW-0012">Acyltransferase</keyword>
<proteinExistence type="predicted"/>
<keyword evidence="1 4" id="KW-0808">Transferase</keyword>
<keyword evidence="5" id="KW-1185">Reference proteome</keyword>
<organism evidence="4 5">
    <name type="scientific">Cohnella pontilimi</name>
    <dbReference type="NCBI Taxonomy" id="2564100"/>
    <lineage>
        <taxon>Bacteria</taxon>
        <taxon>Bacillati</taxon>
        <taxon>Bacillota</taxon>
        <taxon>Bacilli</taxon>
        <taxon>Bacillales</taxon>
        <taxon>Paenibacillaceae</taxon>
        <taxon>Cohnella</taxon>
    </lineage>
</organism>
<dbReference type="Pfam" id="PF00583">
    <property type="entry name" value="Acetyltransf_1"/>
    <property type="match status" value="1"/>
</dbReference>
<reference evidence="4 5" key="1">
    <citation type="submission" date="2019-04" db="EMBL/GenBank/DDBJ databases">
        <title>Cohnella sp. nov., isolated from soil.</title>
        <authorList>
            <person name="Kim W."/>
        </authorList>
    </citation>
    <scope>NUCLEOTIDE SEQUENCE [LARGE SCALE GENOMIC DNA]</scope>
    <source>
        <strain evidence="4 5">CAU 1483</strain>
    </source>
</reference>
<dbReference type="PANTHER" id="PTHR43626:SF4">
    <property type="entry name" value="GCN5-RELATED N-ACETYLTRANSFERASE 2, CHLOROPLASTIC"/>
    <property type="match status" value="1"/>
</dbReference>
<name>A0A4U0FCV9_9BACL</name>
<comment type="caution">
    <text evidence="4">The sequence shown here is derived from an EMBL/GenBank/DDBJ whole genome shotgun (WGS) entry which is preliminary data.</text>
</comment>
<evidence type="ECO:0000313" key="5">
    <source>
        <dbReference type="Proteomes" id="UP000309673"/>
    </source>
</evidence>
<dbReference type="InterPro" id="IPR016181">
    <property type="entry name" value="Acyl_CoA_acyltransferase"/>
</dbReference>
<evidence type="ECO:0000313" key="4">
    <source>
        <dbReference type="EMBL" id="TJY42571.1"/>
    </source>
</evidence>
<dbReference type="AlphaFoldDB" id="A0A4U0FCV9"/>
<dbReference type="GO" id="GO:0005737">
    <property type="term" value="C:cytoplasm"/>
    <property type="evidence" value="ECO:0007669"/>
    <property type="project" value="TreeGrafter"/>
</dbReference>
<feature type="domain" description="N-acetyltransferase" evidence="3">
    <location>
        <begin position="6"/>
        <end position="139"/>
    </location>
</feature>
<dbReference type="RefSeq" id="WP_136776990.1">
    <property type="nucleotide sequence ID" value="NZ_SUPK01000003.1"/>
</dbReference>
<dbReference type="OrthoDB" id="9775804at2"/>
<dbReference type="PANTHER" id="PTHR43626">
    <property type="entry name" value="ACYL-COA N-ACYLTRANSFERASE"/>
    <property type="match status" value="1"/>
</dbReference>
<dbReference type="Gene3D" id="3.40.630.30">
    <property type="match status" value="1"/>
</dbReference>
<sequence length="143" mass="16318">MYQEIIINLPIEPDEVPALREQVGWDGRHSDYPTLFDRCNFWAGLRDEHNVLIAFGYIAGMGLQHGYMEDIIVHPAHQRKGIGQALVKRLLLEAERIGIEIVTLTYDSIHHEFYQNCGFLPCSGGVWRKNIKSLILKAANSDE</sequence>
<gene>
    <name evidence="4" type="ORF">E5161_06870</name>
</gene>
<dbReference type="PROSITE" id="PS51186">
    <property type="entry name" value="GNAT"/>
    <property type="match status" value="1"/>
</dbReference>
<dbReference type="Proteomes" id="UP000309673">
    <property type="component" value="Unassembled WGS sequence"/>
</dbReference>
<dbReference type="CDD" id="cd04301">
    <property type="entry name" value="NAT_SF"/>
    <property type="match status" value="1"/>
</dbReference>
<evidence type="ECO:0000256" key="1">
    <source>
        <dbReference type="ARBA" id="ARBA00022679"/>
    </source>
</evidence>
<dbReference type="GO" id="GO:0008080">
    <property type="term" value="F:N-acetyltransferase activity"/>
    <property type="evidence" value="ECO:0007669"/>
    <property type="project" value="InterPro"/>
</dbReference>
<dbReference type="InterPro" id="IPR000182">
    <property type="entry name" value="GNAT_dom"/>
</dbReference>
<evidence type="ECO:0000256" key="2">
    <source>
        <dbReference type="ARBA" id="ARBA00023315"/>
    </source>
</evidence>
<accession>A0A4U0FCV9</accession>
<protein>
    <submittedName>
        <fullName evidence="4">GNAT family N-acetyltransferase</fullName>
    </submittedName>
</protein>
<dbReference type="InterPro" id="IPR045039">
    <property type="entry name" value="NSI-like"/>
</dbReference>